<comment type="caution">
    <text evidence="1">The sequence shown here is derived from an EMBL/GenBank/DDBJ whole genome shotgun (WGS) entry which is preliminary data.</text>
</comment>
<gene>
    <name evidence="1" type="ORF">B9X58_02150</name>
</gene>
<name>A0AB36M5V6_ACINO</name>
<accession>A0AB36M5V6</accession>
<dbReference type="AlphaFoldDB" id="A0AB36M5V6"/>
<dbReference type="Proteomes" id="UP000194767">
    <property type="component" value="Unassembled WGS sequence"/>
</dbReference>
<organism evidence="1 2">
    <name type="scientific">Acinetobacter nosocomialis</name>
    <dbReference type="NCBI Taxonomy" id="106654"/>
    <lineage>
        <taxon>Bacteria</taxon>
        <taxon>Pseudomonadati</taxon>
        <taxon>Pseudomonadota</taxon>
        <taxon>Gammaproteobacteria</taxon>
        <taxon>Moraxellales</taxon>
        <taxon>Moraxellaceae</taxon>
        <taxon>Acinetobacter</taxon>
        <taxon>Acinetobacter calcoaceticus/baumannii complex</taxon>
    </lineage>
</organism>
<evidence type="ECO:0000313" key="1">
    <source>
        <dbReference type="EMBL" id="OTM00976.1"/>
    </source>
</evidence>
<protein>
    <submittedName>
        <fullName evidence="1">Uncharacterized protein</fullName>
    </submittedName>
</protein>
<evidence type="ECO:0000313" key="2">
    <source>
        <dbReference type="Proteomes" id="UP000194767"/>
    </source>
</evidence>
<proteinExistence type="predicted"/>
<dbReference type="EMBL" id="NGDO01000006">
    <property type="protein sequence ID" value="OTM00976.1"/>
    <property type="molecule type" value="Genomic_DNA"/>
</dbReference>
<sequence length="87" mass="10552">MRRYCNRIAAQMMTYEGHETISKKIKNRTFYDKNERIFMKYSSNDHDIEIFHAQYAEILQLFCVKNRHIGHFIYFFAVKISTKGVHK</sequence>
<reference evidence="1 2" key="1">
    <citation type="submission" date="2017-05" db="EMBL/GenBank/DDBJ databases">
        <authorList>
            <person name="Kreiswirth B."/>
            <person name="Manca C."/>
            <person name="Chen L."/>
            <person name="Evans S."/>
            <person name="Fowler V."/>
            <person name="Patel R."/>
            <person name="Chambers H."/>
            <person name="Bonomo R."/>
            <person name="Paul V."/>
            <person name="Sankar J."/>
            <person name="Gaind R."/>
            <person name="Ray P."/>
            <person name="Gautam V."/>
            <person name="Biswal M."/>
            <person name="Datta S."/>
            <person name="Walia K."/>
            <person name="Adams M."/>
            <person name="Nelson K."/>
            <person name="Sutton G."/>
            <person name="Fouts D."/>
            <person name="Hujer K."/>
            <person name="Hujer A."/>
        </authorList>
    </citation>
    <scope>NUCLEOTIDE SEQUENCE [LARGE SCALE GENOMIC DNA]</scope>
    <source>
        <strain evidence="1 2">PR324</strain>
    </source>
</reference>